<dbReference type="OrthoDB" id="6425144at2759"/>
<gene>
    <name evidence="1" type="ORF">TNIN_486361</name>
</gene>
<evidence type="ECO:0000313" key="2">
    <source>
        <dbReference type="Proteomes" id="UP000886998"/>
    </source>
</evidence>
<dbReference type="AlphaFoldDB" id="A0A8X6YHW2"/>
<dbReference type="Proteomes" id="UP000886998">
    <property type="component" value="Unassembled WGS sequence"/>
</dbReference>
<keyword evidence="2" id="KW-1185">Reference proteome</keyword>
<reference evidence="1" key="1">
    <citation type="submission" date="2020-08" db="EMBL/GenBank/DDBJ databases">
        <title>Multicomponent nature underlies the extraordinary mechanical properties of spider dragline silk.</title>
        <authorList>
            <person name="Kono N."/>
            <person name="Nakamura H."/>
            <person name="Mori M."/>
            <person name="Yoshida Y."/>
            <person name="Ohtoshi R."/>
            <person name="Malay A.D."/>
            <person name="Moran D.A.P."/>
            <person name="Tomita M."/>
            <person name="Numata K."/>
            <person name="Arakawa K."/>
        </authorList>
    </citation>
    <scope>NUCLEOTIDE SEQUENCE</scope>
</reference>
<name>A0A8X6YHW2_9ARAC</name>
<dbReference type="EMBL" id="BMAV01019067">
    <property type="protein sequence ID" value="GFY71754.1"/>
    <property type="molecule type" value="Genomic_DNA"/>
</dbReference>
<organism evidence="1 2">
    <name type="scientific">Trichonephila inaurata madagascariensis</name>
    <dbReference type="NCBI Taxonomy" id="2747483"/>
    <lineage>
        <taxon>Eukaryota</taxon>
        <taxon>Metazoa</taxon>
        <taxon>Ecdysozoa</taxon>
        <taxon>Arthropoda</taxon>
        <taxon>Chelicerata</taxon>
        <taxon>Arachnida</taxon>
        <taxon>Araneae</taxon>
        <taxon>Araneomorphae</taxon>
        <taxon>Entelegynae</taxon>
        <taxon>Araneoidea</taxon>
        <taxon>Nephilidae</taxon>
        <taxon>Trichonephila</taxon>
        <taxon>Trichonephila inaurata</taxon>
    </lineage>
</organism>
<proteinExistence type="predicted"/>
<comment type="caution">
    <text evidence="1">The sequence shown here is derived from an EMBL/GenBank/DDBJ whole genome shotgun (WGS) entry which is preliminary data.</text>
</comment>
<sequence>MIGPHIRNFQSATPHIPSFLSEPPICSHSVSEIIPYLCPPSPATFEIFSPSQPSEQSAEKFHWPSPLVTNEATFPPPVVGALQTRRGQLSDKSSIGSTPLVHVTDEVPHPLFE</sequence>
<protein>
    <submittedName>
        <fullName evidence="1">Uncharacterized protein</fullName>
    </submittedName>
</protein>
<evidence type="ECO:0000313" key="1">
    <source>
        <dbReference type="EMBL" id="GFY71754.1"/>
    </source>
</evidence>
<accession>A0A8X6YHW2</accession>